<organism evidence="1 2">
    <name type="scientific">Lentzea kristufekii</name>
    <dbReference type="NCBI Taxonomy" id="3095430"/>
    <lineage>
        <taxon>Bacteria</taxon>
        <taxon>Bacillati</taxon>
        <taxon>Actinomycetota</taxon>
        <taxon>Actinomycetes</taxon>
        <taxon>Pseudonocardiales</taxon>
        <taxon>Pseudonocardiaceae</taxon>
        <taxon>Lentzea</taxon>
    </lineage>
</organism>
<proteinExistence type="predicted"/>
<name>A0ABU4U6D5_9PSEU</name>
<dbReference type="RefSeq" id="WP_319989752.1">
    <property type="nucleotide sequence ID" value="NZ_JAXAVV010000035.1"/>
</dbReference>
<dbReference type="Proteomes" id="UP001271792">
    <property type="component" value="Unassembled WGS sequence"/>
</dbReference>
<evidence type="ECO:0008006" key="3">
    <source>
        <dbReference type="Google" id="ProtNLM"/>
    </source>
</evidence>
<reference evidence="1 2" key="1">
    <citation type="submission" date="2023-11" db="EMBL/GenBank/DDBJ databases">
        <title>Lentzea sokolovensis, sp. nov., Lentzea kristufkii, sp. nov., and Lentzea miocenensis, sp. nov., rare actinobacteria from Sokolov Coal Basin, Miocene lacustrine sediment, Czech Republic.</title>
        <authorList>
            <person name="Lara A."/>
            <person name="Kotroba L."/>
            <person name="Nouioui I."/>
            <person name="Neumann-Schaal M."/>
            <person name="Mast Y."/>
            <person name="Chronakova A."/>
        </authorList>
    </citation>
    <scope>NUCLEOTIDE SEQUENCE [LARGE SCALE GENOMIC DNA]</scope>
    <source>
        <strain evidence="1 2">BCCO 10_0798</strain>
    </source>
</reference>
<evidence type="ECO:0000313" key="2">
    <source>
        <dbReference type="Proteomes" id="UP001271792"/>
    </source>
</evidence>
<accession>A0ABU4U6D5</accession>
<gene>
    <name evidence="1" type="ORF">SK571_42390</name>
</gene>
<dbReference type="EMBL" id="JAXAVV010000035">
    <property type="protein sequence ID" value="MDX8056066.1"/>
    <property type="molecule type" value="Genomic_DNA"/>
</dbReference>
<keyword evidence="2" id="KW-1185">Reference proteome</keyword>
<comment type="caution">
    <text evidence="1">The sequence shown here is derived from an EMBL/GenBank/DDBJ whole genome shotgun (WGS) entry which is preliminary data.</text>
</comment>
<evidence type="ECO:0000313" key="1">
    <source>
        <dbReference type="EMBL" id="MDX8056066.1"/>
    </source>
</evidence>
<protein>
    <recommendedName>
        <fullName evidence="3">Phage protein</fullName>
    </recommendedName>
</protein>
<sequence length="215" mass="23723">MTGTNIAQSNRIVAPYVTATTAEQDLKCGLVVRPGGLGIGYAQELPGDRDQLGVLWQKVAERPKEGKPEFARVHPARQRRAMNELLCQVCAGPADQTPDGVLWLLRDHREDWPRWPEGMASVEPPICARCVAISLKRCPALQRGAVAVRVRSFAVVGVRGTLYRPGMFAPTPIAASELNYGNPKIRWLVAVALIRELRGCSFVPFDELRDPMDVK</sequence>